<reference evidence="13" key="2">
    <citation type="submission" date="2025-08" db="UniProtKB">
        <authorList>
            <consortium name="RefSeq"/>
        </authorList>
    </citation>
    <scope>IDENTIFICATION</scope>
    <source>
        <tissue evidence="13">Etiolated seedlings</tissue>
    </source>
</reference>
<evidence type="ECO:0000256" key="3">
    <source>
        <dbReference type="ARBA" id="ARBA00022679"/>
    </source>
</evidence>
<accession>A0A1S2YKP4</accession>
<dbReference type="InterPro" id="IPR000719">
    <property type="entry name" value="Prot_kinase_dom"/>
</dbReference>
<dbReference type="PROSITE" id="PS50011">
    <property type="entry name" value="PROTEIN_KINASE_DOM"/>
    <property type="match status" value="1"/>
</dbReference>
<dbReference type="GO" id="GO:0005524">
    <property type="term" value="F:ATP binding"/>
    <property type="evidence" value="ECO:0007669"/>
    <property type="project" value="UniProtKB-UniRule"/>
</dbReference>
<protein>
    <recommendedName>
        <fullName evidence="1">non-specific serine/threonine protein kinase</fullName>
        <ecNumber evidence="1">2.7.11.1</ecNumber>
    </recommendedName>
</protein>
<evidence type="ECO:0000256" key="4">
    <source>
        <dbReference type="ARBA" id="ARBA00022741"/>
    </source>
</evidence>
<evidence type="ECO:0000256" key="2">
    <source>
        <dbReference type="ARBA" id="ARBA00022527"/>
    </source>
</evidence>
<keyword evidence="5" id="KW-0418">Kinase</keyword>
<evidence type="ECO:0000256" key="1">
    <source>
        <dbReference type="ARBA" id="ARBA00012513"/>
    </source>
</evidence>
<dbReference type="GeneID" id="101498523"/>
<dbReference type="KEGG" id="cam:101498523"/>
<dbReference type="RefSeq" id="XP_004506118.1">
    <property type="nucleotide sequence ID" value="XM_004506061.3"/>
</dbReference>
<organism evidence="12 13">
    <name type="scientific">Cicer arietinum</name>
    <name type="common">Chickpea</name>
    <name type="synonym">Garbanzo</name>
    <dbReference type="NCBI Taxonomy" id="3827"/>
    <lineage>
        <taxon>Eukaryota</taxon>
        <taxon>Viridiplantae</taxon>
        <taxon>Streptophyta</taxon>
        <taxon>Embryophyta</taxon>
        <taxon>Tracheophyta</taxon>
        <taxon>Spermatophyta</taxon>
        <taxon>Magnoliopsida</taxon>
        <taxon>eudicotyledons</taxon>
        <taxon>Gunneridae</taxon>
        <taxon>Pentapetalae</taxon>
        <taxon>rosids</taxon>
        <taxon>fabids</taxon>
        <taxon>Fabales</taxon>
        <taxon>Fabaceae</taxon>
        <taxon>Papilionoideae</taxon>
        <taxon>50 kb inversion clade</taxon>
        <taxon>NPAAA clade</taxon>
        <taxon>Hologalegina</taxon>
        <taxon>IRL clade</taxon>
        <taxon>Cicereae</taxon>
        <taxon>Cicer</taxon>
    </lineage>
</organism>
<dbReference type="GO" id="GO:0000245">
    <property type="term" value="P:spliceosomal complex assembly"/>
    <property type="evidence" value="ECO:0007669"/>
    <property type="project" value="TreeGrafter"/>
</dbReference>
<dbReference type="PaxDb" id="3827-XP_004506119.1"/>
<dbReference type="Proteomes" id="UP000087171">
    <property type="component" value="Chromosome Ca6"/>
</dbReference>
<evidence type="ECO:0000256" key="10">
    <source>
        <dbReference type="SAM" id="MobiDB-lite"/>
    </source>
</evidence>
<keyword evidence="2" id="KW-0723">Serine/threonine-protein kinase</keyword>
<evidence type="ECO:0000313" key="13">
    <source>
        <dbReference type="RefSeq" id="XP_004506118.1"/>
    </source>
</evidence>
<dbReference type="PANTHER" id="PTHR47634">
    <property type="entry name" value="PROTEIN KINASE DOMAIN-CONTAINING PROTEIN-RELATED"/>
    <property type="match status" value="1"/>
</dbReference>
<dbReference type="InterPro" id="IPR017441">
    <property type="entry name" value="Protein_kinase_ATP_BS"/>
</dbReference>
<dbReference type="OrthoDB" id="2649at2759"/>
<evidence type="ECO:0000259" key="11">
    <source>
        <dbReference type="PROSITE" id="PS50011"/>
    </source>
</evidence>
<evidence type="ECO:0000313" key="12">
    <source>
        <dbReference type="Proteomes" id="UP000087171"/>
    </source>
</evidence>
<dbReference type="Gene3D" id="3.30.200.20">
    <property type="entry name" value="Phosphorylase Kinase, domain 1"/>
    <property type="match status" value="1"/>
</dbReference>
<dbReference type="Pfam" id="PF00069">
    <property type="entry name" value="Pkinase"/>
    <property type="match status" value="2"/>
</dbReference>
<name>A0A1S2YKP4_CICAR</name>
<dbReference type="eggNOG" id="KOG1290">
    <property type="taxonomic scope" value="Eukaryota"/>
</dbReference>
<dbReference type="SMART" id="SM00220">
    <property type="entry name" value="S_TKc"/>
    <property type="match status" value="1"/>
</dbReference>
<reference evidence="12" key="1">
    <citation type="journal article" date="2013" name="Nat. Biotechnol.">
        <title>Draft genome sequence of chickpea (Cicer arietinum) provides a resource for trait improvement.</title>
        <authorList>
            <person name="Varshney R.K."/>
            <person name="Song C."/>
            <person name="Saxena R.K."/>
            <person name="Azam S."/>
            <person name="Yu S."/>
            <person name="Sharpe A.G."/>
            <person name="Cannon S."/>
            <person name="Baek J."/>
            <person name="Rosen B.D."/>
            <person name="Tar'an B."/>
            <person name="Millan T."/>
            <person name="Zhang X."/>
            <person name="Ramsay L.D."/>
            <person name="Iwata A."/>
            <person name="Wang Y."/>
            <person name="Nelson W."/>
            <person name="Farmer A.D."/>
            <person name="Gaur P.M."/>
            <person name="Soderlund C."/>
            <person name="Penmetsa R.V."/>
            <person name="Xu C."/>
            <person name="Bharti A.K."/>
            <person name="He W."/>
            <person name="Winter P."/>
            <person name="Zhao S."/>
            <person name="Hane J.K."/>
            <person name="Carrasquilla-Garcia N."/>
            <person name="Condie J.A."/>
            <person name="Upadhyaya H.D."/>
            <person name="Luo M.C."/>
            <person name="Thudi M."/>
            <person name="Gowda C.L."/>
            <person name="Singh N.P."/>
            <person name="Lichtenzveig J."/>
            <person name="Gali K.K."/>
            <person name="Rubio J."/>
            <person name="Nadarajan N."/>
            <person name="Dolezel J."/>
            <person name="Bansal K.C."/>
            <person name="Xu X."/>
            <person name="Edwards D."/>
            <person name="Zhang G."/>
            <person name="Kahl G."/>
            <person name="Gil J."/>
            <person name="Singh K.B."/>
            <person name="Datta S.K."/>
            <person name="Jackson S.A."/>
            <person name="Wang J."/>
            <person name="Cook D.R."/>
        </authorList>
    </citation>
    <scope>NUCLEOTIDE SEQUENCE [LARGE SCALE GENOMIC DNA]</scope>
    <source>
        <strain evidence="12">cv. CDC Frontier</strain>
    </source>
</reference>
<keyword evidence="3" id="KW-0808">Transferase</keyword>
<feature type="domain" description="Protein kinase" evidence="11">
    <location>
        <begin position="40"/>
        <end position="476"/>
    </location>
</feature>
<dbReference type="Gene3D" id="1.10.510.10">
    <property type="entry name" value="Transferase(Phosphotransferase) domain 1"/>
    <property type="match status" value="2"/>
</dbReference>
<feature type="compositionally biased region" description="Acidic residues" evidence="10">
    <location>
        <begin position="248"/>
        <end position="257"/>
    </location>
</feature>
<comment type="catalytic activity">
    <reaction evidence="7">
        <text>L-threonyl-[protein] + ATP = O-phospho-L-threonyl-[protein] + ADP + H(+)</text>
        <dbReference type="Rhea" id="RHEA:46608"/>
        <dbReference type="Rhea" id="RHEA-COMP:11060"/>
        <dbReference type="Rhea" id="RHEA-COMP:11605"/>
        <dbReference type="ChEBI" id="CHEBI:15378"/>
        <dbReference type="ChEBI" id="CHEBI:30013"/>
        <dbReference type="ChEBI" id="CHEBI:30616"/>
        <dbReference type="ChEBI" id="CHEBI:61977"/>
        <dbReference type="ChEBI" id="CHEBI:456216"/>
        <dbReference type="EC" id="2.7.11.1"/>
    </reaction>
</comment>
<dbReference type="FunFam" id="3.30.200.20:FF:000076">
    <property type="entry name" value="CMGC/SRPK protein kinase"/>
    <property type="match status" value="1"/>
</dbReference>
<dbReference type="PROSITE" id="PS00107">
    <property type="entry name" value="PROTEIN_KINASE_ATP"/>
    <property type="match status" value="1"/>
</dbReference>
<evidence type="ECO:0000256" key="7">
    <source>
        <dbReference type="ARBA" id="ARBA00047899"/>
    </source>
</evidence>
<dbReference type="GO" id="GO:0004674">
    <property type="term" value="F:protein serine/threonine kinase activity"/>
    <property type="evidence" value="ECO:0007669"/>
    <property type="project" value="UniProtKB-KW"/>
</dbReference>
<dbReference type="EC" id="2.7.11.1" evidence="1"/>
<feature type="region of interest" description="Disordered" evidence="10">
    <location>
        <begin position="244"/>
        <end position="282"/>
    </location>
</feature>
<dbReference type="PROSITE" id="PS00108">
    <property type="entry name" value="PROTEIN_KINASE_ST"/>
    <property type="match status" value="1"/>
</dbReference>
<dbReference type="PANTHER" id="PTHR47634:SF8">
    <property type="entry name" value="SERINE KINASE-LIKE PROTEIN"/>
    <property type="match status" value="1"/>
</dbReference>
<dbReference type="InterPro" id="IPR008271">
    <property type="entry name" value="Ser/Thr_kinase_AS"/>
</dbReference>
<sequence length="539" mass="61217">MERKPFNNNDYSSEDEGTEHYRRGGYHAVRVGDTFNNGCYVVQSKLGWGHFSTVWLAWDTLKSRYVALKIQKSAQHYTEAAMDEIKILKQIAEGDPDDKKCVVKLLDHFKHSGPNGLHVCMVFEFLGDNLLTLIKYSDFRGVPLSMVKQICFHILMGLNYLHHELSVIHTDLKPENVLLLSSIDPCKDPRKSGTPLILPNTKDKAVSNNSTIQNNKIGSGDLMKNQKKMQGKAKRVAQGCVEKANPEDCQEPDEQEDCNNGVKSSVESVENKPNSSLSEGESIQTFEKDVSQGNHGHRRGSRSMRKKLLAAVDLKCKLVDFGNACWTYKQFTNDIQTRQYRCPEVLLGSKYSTPADMWSFACICFELVTGDVLFDPHSGDNYDRDEDHLALMMELLGMMPSKIALGGRYSREFFNRHGDLRHIRELRFWPINKILMEKYNFSEQDANDMADFLIPILDFAPEKRPTAAQCLSHPWISGGPRTLEPSVTRMQPDAINEELFEKRKKEKEKAEQELVEVGMRNIAINGTSESLKDSQPLKS</sequence>
<dbReference type="InterPro" id="IPR051334">
    <property type="entry name" value="SRPK"/>
</dbReference>
<dbReference type="CDD" id="cd14136">
    <property type="entry name" value="STKc_SRPK"/>
    <property type="match status" value="1"/>
</dbReference>
<evidence type="ECO:0000256" key="8">
    <source>
        <dbReference type="ARBA" id="ARBA00048679"/>
    </source>
</evidence>
<evidence type="ECO:0000256" key="9">
    <source>
        <dbReference type="PROSITE-ProRule" id="PRU10141"/>
    </source>
</evidence>
<evidence type="ECO:0000256" key="6">
    <source>
        <dbReference type="ARBA" id="ARBA00022840"/>
    </source>
</evidence>
<dbReference type="InterPro" id="IPR011009">
    <property type="entry name" value="Kinase-like_dom_sf"/>
</dbReference>
<dbReference type="AlphaFoldDB" id="A0A1S2YKP4"/>
<keyword evidence="4 9" id="KW-0547">Nucleotide-binding</keyword>
<dbReference type="FunFam" id="1.10.510.10:FF:000339">
    <property type="entry name" value="Serine/threonine-protein kinase SRPK-like protein"/>
    <property type="match status" value="1"/>
</dbReference>
<dbReference type="STRING" id="3827.A0A1S2YKP4"/>
<keyword evidence="12" id="KW-1185">Reference proteome</keyword>
<keyword evidence="6 9" id="KW-0067">ATP-binding</keyword>
<dbReference type="GO" id="GO:0050684">
    <property type="term" value="P:regulation of mRNA processing"/>
    <property type="evidence" value="ECO:0007669"/>
    <property type="project" value="TreeGrafter"/>
</dbReference>
<dbReference type="SUPFAM" id="SSF56112">
    <property type="entry name" value="Protein kinase-like (PK-like)"/>
    <property type="match status" value="1"/>
</dbReference>
<comment type="catalytic activity">
    <reaction evidence="8">
        <text>L-seryl-[protein] + ATP = O-phospho-L-seryl-[protein] + ADP + H(+)</text>
        <dbReference type="Rhea" id="RHEA:17989"/>
        <dbReference type="Rhea" id="RHEA-COMP:9863"/>
        <dbReference type="Rhea" id="RHEA-COMP:11604"/>
        <dbReference type="ChEBI" id="CHEBI:15378"/>
        <dbReference type="ChEBI" id="CHEBI:29999"/>
        <dbReference type="ChEBI" id="CHEBI:30616"/>
        <dbReference type="ChEBI" id="CHEBI:83421"/>
        <dbReference type="ChEBI" id="CHEBI:456216"/>
        <dbReference type="EC" id="2.7.11.1"/>
    </reaction>
</comment>
<proteinExistence type="predicted"/>
<feature type="compositionally biased region" description="Polar residues" evidence="10">
    <location>
        <begin position="261"/>
        <end position="282"/>
    </location>
</feature>
<feature type="binding site" evidence="9">
    <location>
        <position position="69"/>
    </location>
    <ligand>
        <name>ATP</name>
        <dbReference type="ChEBI" id="CHEBI:30616"/>
    </ligand>
</feature>
<gene>
    <name evidence="13" type="primary">LOC101498523</name>
</gene>
<evidence type="ECO:0000256" key="5">
    <source>
        <dbReference type="ARBA" id="ARBA00022777"/>
    </source>
</evidence>